<keyword evidence="4" id="KW-0689">Ribosomal protein</keyword>
<dbReference type="GO" id="GO:0005840">
    <property type="term" value="C:ribosome"/>
    <property type="evidence" value="ECO:0007669"/>
    <property type="project" value="UniProtKB-KW"/>
</dbReference>
<feature type="domain" description="N-acetyltransferase" evidence="3">
    <location>
        <begin position="13"/>
        <end position="165"/>
    </location>
</feature>
<keyword evidence="4" id="KW-0687">Ribonucleoprotein</keyword>
<dbReference type="Proteomes" id="UP000557392">
    <property type="component" value="Unassembled WGS sequence"/>
</dbReference>
<evidence type="ECO:0000259" key="3">
    <source>
        <dbReference type="PROSITE" id="PS51186"/>
    </source>
</evidence>
<sequence>MPPPLHAAARFGIGYRPFAAEDFEFIEALYSSTRAEELARTGWPEDQKLAFLTQQHRAQHHHYQTYYPDAERLIVERGGEPIGRLYLDAWPLEIRIVDISLMPAARGQGIGEAILRDVIDHAATLGKGVSIHVEKFNPARRLYQRLGFVVAEDKDVYDLMEHGVPRPSSPA</sequence>
<reference evidence="4 5" key="1">
    <citation type="submission" date="2020-08" db="EMBL/GenBank/DDBJ databases">
        <title>Genomic Encyclopedia of Type Strains, Phase IV (KMG-IV): sequencing the most valuable type-strain genomes for metagenomic binning, comparative biology and taxonomic classification.</title>
        <authorList>
            <person name="Goeker M."/>
        </authorList>
    </citation>
    <scope>NUCLEOTIDE SEQUENCE [LARGE SCALE GENOMIC DNA]</scope>
    <source>
        <strain evidence="4 5">DSM 101806</strain>
    </source>
</reference>
<comment type="caution">
    <text evidence="4">The sequence shown here is derived from an EMBL/GenBank/DDBJ whole genome shotgun (WGS) entry which is preliminary data.</text>
</comment>
<dbReference type="PROSITE" id="PS51186">
    <property type="entry name" value="GNAT"/>
    <property type="match status" value="1"/>
</dbReference>
<dbReference type="Pfam" id="PF00583">
    <property type="entry name" value="Acetyltransf_1"/>
    <property type="match status" value="1"/>
</dbReference>
<gene>
    <name evidence="4" type="ORF">GGR46_001776</name>
</gene>
<dbReference type="RefSeq" id="WP_183996536.1">
    <property type="nucleotide sequence ID" value="NZ_JACIEH010000001.1"/>
</dbReference>
<dbReference type="EMBL" id="JACIEH010000001">
    <property type="protein sequence ID" value="MBB4098243.1"/>
    <property type="molecule type" value="Genomic_DNA"/>
</dbReference>
<dbReference type="Gene3D" id="3.40.630.30">
    <property type="match status" value="1"/>
</dbReference>
<evidence type="ECO:0000313" key="4">
    <source>
        <dbReference type="EMBL" id="MBB4098243.1"/>
    </source>
</evidence>
<protein>
    <submittedName>
        <fullName evidence="4">Ribosomal protein S18 acetylase RimI-like enzyme</fullName>
    </submittedName>
</protein>
<dbReference type="PANTHER" id="PTHR43877">
    <property type="entry name" value="AMINOALKYLPHOSPHONATE N-ACETYLTRANSFERASE-RELATED-RELATED"/>
    <property type="match status" value="1"/>
</dbReference>
<dbReference type="InterPro" id="IPR016181">
    <property type="entry name" value="Acyl_CoA_acyltransferase"/>
</dbReference>
<dbReference type="SUPFAM" id="SSF55729">
    <property type="entry name" value="Acyl-CoA N-acyltransferases (Nat)"/>
    <property type="match status" value="1"/>
</dbReference>
<organism evidence="4 5">
    <name type="scientific">Sphingomonas kyeonggiensis</name>
    <dbReference type="NCBI Taxonomy" id="1268553"/>
    <lineage>
        <taxon>Bacteria</taxon>
        <taxon>Pseudomonadati</taxon>
        <taxon>Pseudomonadota</taxon>
        <taxon>Alphaproteobacteria</taxon>
        <taxon>Sphingomonadales</taxon>
        <taxon>Sphingomonadaceae</taxon>
        <taxon>Sphingomonas</taxon>
    </lineage>
</organism>
<evidence type="ECO:0000313" key="5">
    <source>
        <dbReference type="Proteomes" id="UP000557392"/>
    </source>
</evidence>
<dbReference type="AlphaFoldDB" id="A0A7W6NWH7"/>
<name>A0A7W6NWH7_9SPHN</name>
<proteinExistence type="predicted"/>
<accession>A0A7W6NWH7</accession>
<dbReference type="GO" id="GO:0016747">
    <property type="term" value="F:acyltransferase activity, transferring groups other than amino-acyl groups"/>
    <property type="evidence" value="ECO:0007669"/>
    <property type="project" value="InterPro"/>
</dbReference>
<keyword evidence="5" id="KW-1185">Reference proteome</keyword>
<keyword evidence="1" id="KW-0808">Transferase</keyword>
<keyword evidence="2" id="KW-0012">Acyltransferase</keyword>
<evidence type="ECO:0000256" key="2">
    <source>
        <dbReference type="ARBA" id="ARBA00023315"/>
    </source>
</evidence>
<evidence type="ECO:0000256" key="1">
    <source>
        <dbReference type="ARBA" id="ARBA00022679"/>
    </source>
</evidence>
<dbReference type="InterPro" id="IPR000182">
    <property type="entry name" value="GNAT_dom"/>
</dbReference>
<dbReference type="CDD" id="cd04301">
    <property type="entry name" value="NAT_SF"/>
    <property type="match status" value="1"/>
</dbReference>
<dbReference type="InterPro" id="IPR050832">
    <property type="entry name" value="Bact_Acetyltransf"/>
</dbReference>